<evidence type="ECO:0000313" key="7">
    <source>
        <dbReference type="Proteomes" id="UP000699462"/>
    </source>
</evidence>
<dbReference type="PANTHER" id="PTHR22761">
    <property type="entry name" value="CHARGED MULTIVESICULAR BODY PROTEIN"/>
    <property type="match status" value="1"/>
</dbReference>
<feature type="coiled-coil region" evidence="4">
    <location>
        <begin position="264"/>
        <end position="338"/>
    </location>
</feature>
<comment type="subcellular location">
    <subcellularLocation>
        <location evidence="1">Endosome</location>
    </subcellularLocation>
</comment>
<evidence type="ECO:0000256" key="5">
    <source>
        <dbReference type="SAM" id="MobiDB-lite"/>
    </source>
</evidence>
<keyword evidence="7" id="KW-1185">Reference proteome</keyword>
<organism evidence="6 7">
    <name type="scientific">Paragonimus westermani</name>
    <dbReference type="NCBI Taxonomy" id="34504"/>
    <lineage>
        <taxon>Eukaryota</taxon>
        <taxon>Metazoa</taxon>
        <taxon>Spiralia</taxon>
        <taxon>Lophotrochozoa</taxon>
        <taxon>Platyhelminthes</taxon>
        <taxon>Trematoda</taxon>
        <taxon>Digenea</taxon>
        <taxon>Plagiorchiida</taxon>
        <taxon>Troglotremata</taxon>
        <taxon>Troglotrematidae</taxon>
        <taxon>Paragonimus</taxon>
    </lineage>
</organism>
<feature type="region of interest" description="Disordered" evidence="5">
    <location>
        <begin position="392"/>
        <end position="435"/>
    </location>
</feature>
<dbReference type="AlphaFoldDB" id="A0A8T0DNB8"/>
<sequence>MCMSAQCPPFILPDIWEDDDEMFNLMQPIRRPQHADPVTYNHKVNFWSDLVMKYAKEQRVLVVNVRALQSVFSRYFTEEGIHMSPACLQEVMKVLLKLNLVQPHIEQDGFLLSLVKTGVHYLVDIPLRYTLQFALGTEYIKNNPEDDLDKQFVFHKLAEDFVEKFLVYFNDNFQNKRLTIRLPVYELNDLECALAYFFPHEATRSYIRRQCTERYRCIKIVNIHDAENCWNSQIAWVSESHLVTLPKASSLESEKTELAFLTGLAHLRDAIRRQEAEEKKLIAEVEERHSCIKVFLKEKRLREAKNLLQRTKILEQSLKKKQSQLQNLEAMRLQLDCTSDNQSVLHALANSSRALKRLTGGAEGLSKVEDTMSELAESVQESNEISDLVDSFGKTSLGSPDEEQLESELRDLLKSEEPPSVARKPPTQTRHEPPDTLEAELMSLTLADLDLPDVPDVSQLSSADKKMATCVPTI</sequence>
<comment type="caution">
    <text evidence="6">The sequence shown here is derived from an EMBL/GenBank/DDBJ whole genome shotgun (WGS) entry which is preliminary data.</text>
</comment>
<dbReference type="GO" id="GO:0005771">
    <property type="term" value="C:multivesicular body"/>
    <property type="evidence" value="ECO:0007669"/>
    <property type="project" value="TreeGrafter"/>
</dbReference>
<dbReference type="Gene3D" id="6.10.140.1230">
    <property type="match status" value="1"/>
</dbReference>
<gene>
    <name evidence="6" type="ORF">P879_07418</name>
</gene>
<evidence type="ECO:0000256" key="2">
    <source>
        <dbReference type="ARBA" id="ARBA00006190"/>
    </source>
</evidence>
<dbReference type="GO" id="GO:0009898">
    <property type="term" value="C:cytoplasmic side of plasma membrane"/>
    <property type="evidence" value="ECO:0007669"/>
    <property type="project" value="TreeGrafter"/>
</dbReference>
<dbReference type="EMBL" id="JTDF01002156">
    <property type="protein sequence ID" value="KAF8569130.1"/>
    <property type="molecule type" value="Genomic_DNA"/>
</dbReference>
<evidence type="ECO:0000256" key="1">
    <source>
        <dbReference type="ARBA" id="ARBA00004177"/>
    </source>
</evidence>
<dbReference type="PANTHER" id="PTHR22761:SF10">
    <property type="entry name" value="GH13992P"/>
    <property type="match status" value="1"/>
</dbReference>
<dbReference type="GO" id="GO:0006900">
    <property type="term" value="P:vesicle budding from membrane"/>
    <property type="evidence" value="ECO:0007669"/>
    <property type="project" value="TreeGrafter"/>
</dbReference>
<keyword evidence="4" id="KW-0175">Coiled coil</keyword>
<reference evidence="6 7" key="1">
    <citation type="submission" date="2019-07" db="EMBL/GenBank/DDBJ databases">
        <title>Annotation for the trematode Paragonimus westermani.</title>
        <authorList>
            <person name="Choi Y.-J."/>
        </authorList>
    </citation>
    <scope>NUCLEOTIDE SEQUENCE [LARGE SCALE GENOMIC DNA]</scope>
    <source>
        <strain evidence="6">180907_Pwestermani</strain>
    </source>
</reference>
<comment type="similarity">
    <text evidence="2">Belongs to the SNF7 family.</text>
</comment>
<protein>
    <recommendedName>
        <fullName evidence="8">Charged multivesicular body protein 7</fullName>
    </recommendedName>
</protein>
<keyword evidence="3" id="KW-0967">Endosome</keyword>
<proteinExistence type="inferred from homology"/>
<dbReference type="Pfam" id="PF25880">
    <property type="entry name" value="WHD_CHMP7_1st"/>
    <property type="match status" value="1"/>
</dbReference>
<dbReference type="OrthoDB" id="10250120at2759"/>
<name>A0A8T0DNB8_9TREM</name>
<dbReference type="GO" id="GO:0000815">
    <property type="term" value="C:ESCRT III complex"/>
    <property type="evidence" value="ECO:0007669"/>
    <property type="project" value="TreeGrafter"/>
</dbReference>
<evidence type="ECO:0008006" key="8">
    <source>
        <dbReference type="Google" id="ProtNLM"/>
    </source>
</evidence>
<dbReference type="Pfam" id="PF03357">
    <property type="entry name" value="Snf7"/>
    <property type="match status" value="1"/>
</dbReference>
<accession>A0A8T0DNB8</accession>
<dbReference type="GO" id="GO:0032511">
    <property type="term" value="P:late endosome to vacuole transport via multivesicular body sorting pathway"/>
    <property type="evidence" value="ECO:0007669"/>
    <property type="project" value="TreeGrafter"/>
</dbReference>
<evidence type="ECO:0000256" key="4">
    <source>
        <dbReference type="SAM" id="Coils"/>
    </source>
</evidence>
<dbReference type="InterPro" id="IPR005024">
    <property type="entry name" value="Snf7_fam"/>
</dbReference>
<evidence type="ECO:0000313" key="6">
    <source>
        <dbReference type="EMBL" id="KAF8569130.1"/>
    </source>
</evidence>
<dbReference type="Proteomes" id="UP000699462">
    <property type="component" value="Unassembled WGS sequence"/>
</dbReference>
<feature type="compositionally biased region" description="Basic and acidic residues" evidence="5">
    <location>
        <begin position="407"/>
        <end position="417"/>
    </location>
</feature>
<evidence type="ECO:0000256" key="3">
    <source>
        <dbReference type="ARBA" id="ARBA00022753"/>
    </source>
</evidence>